<feature type="compositionally biased region" description="Basic and acidic residues" evidence="1">
    <location>
        <begin position="151"/>
        <end position="164"/>
    </location>
</feature>
<keyword evidence="3" id="KW-1185">Reference proteome</keyword>
<accession>A0A401T7P6</accession>
<feature type="compositionally biased region" description="Polar residues" evidence="1">
    <location>
        <begin position="72"/>
        <end position="91"/>
    </location>
</feature>
<evidence type="ECO:0000256" key="1">
    <source>
        <dbReference type="SAM" id="MobiDB-lite"/>
    </source>
</evidence>
<dbReference type="Proteomes" id="UP000287033">
    <property type="component" value="Unassembled WGS sequence"/>
</dbReference>
<reference evidence="2 3" key="1">
    <citation type="journal article" date="2018" name="Nat. Ecol. Evol.">
        <title>Shark genomes provide insights into elasmobranch evolution and the origin of vertebrates.</title>
        <authorList>
            <person name="Hara Y"/>
            <person name="Yamaguchi K"/>
            <person name="Onimaru K"/>
            <person name="Kadota M"/>
            <person name="Koyanagi M"/>
            <person name="Keeley SD"/>
            <person name="Tatsumi K"/>
            <person name="Tanaka K"/>
            <person name="Motone F"/>
            <person name="Kageyama Y"/>
            <person name="Nozu R"/>
            <person name="Adachi N"/>
            <person name="Nishimura O"/>
            <person name="Nakagawa R"/>
            <person name="Tanegashima C"/>
            <person name="Kiyatake I"/>
            <person name="Matsumoto R"/>
            <person name="Murakumo K"/>
            <person name="Nishida K"/>
            <person name="Terakita A"/>
            <person name="Kuratani S"/>
            <person name="Sato K"/>
            <person name="Hyodo S Kuraku.S."/>
        </authorList>
    </citation>
    <scope>NUCLEOTIDE SEQUENCE [LARGE SCALE GENOMIC DNA]</scope>
</reference>
<organism evidence="2 3">
    <name type="scientific">Chiloscyllium punctatum</name>
    <name type="common">Brownbanded bambooshark</name>
    <name type="synonym">Hemiscyllium punctatum</name>
    <dbReference type="NCBI Taxonomy" id="137246"/>
    <lineage>
        <taxon>Eukaryota</taxon>
        <taxon>Metazoa</taxon>
        <taxon>Chordata</taxon>
        <taxon>Craniata</taxon>
        <taxon>Vertebrata</taxon>
        <taxon>Chondrichthyes</taxon>
        <taxon>Elasmobranchii</taxon>
        <taxon>Galeomorphii</taxon>
        <taxon>Galeoidea</taxon>
        <taxon>Orectolobiformes</taxon>
        <taxon>Hemiscylliidae</taxon>
        <taxon>Chiloscyllium</taxon>
    </lineage>
</organism>
<dbReference type="AlphaFoldDB" id="A0A401T7P6"/>
<feature type="compositionally biased region" description="Polar residues" evidence="1">
    <location>
        <begin position="138"/>
        <end position="150"/>
    </location>
</feature>
<comment type="caution">
    <text evidence="2">The sequence shown here is derived from an EMBL/GenBank/DDBJ whole genome shotgun (WGS) entry which is preliminary data.</text>
</comment>
<feature type="region of interest" description="Disordered" evidence="1">
    <location>
        <begin position="1"/>
        <end position="26"/>
    </location>
</feature>
<gene>
    <name evidence="2" type="ORF">chiPu_0017173</name>
</gene>
<feature type="compositionally biased region" description="Low complexity" evidence="1">
    <location>
        <begin position="102"/>
        <end position="112"/>
    </location>
</feature>
<feature type="compositionally biased region" description="Polar residues" evidence="1">
    <location>
        <begin position="9"/>
        <end position="22"/>
    </location>
</feature>
<proteinExistence type="predicted"/>
<feature type="region of interest" description="Disordered" evidence="1">
    <location>
        <begin position="44"/>
        <end position="164"/>
    </location>
</feature>
<evidence type="ECO:0000313" key="3">
    <source>
        <dbReference type="Proteomes" id="UP000287033"/>
    </source>
</evidence>
<evidence type="ECO:0000313" key="2">
    <source>
        <dbReference type="EMBL" id="GCC38658.1"/>
    </source>
</evidence>
<dbReference type="OrthoDB" id="9948429at2759"/>
<feature type="compositionally biased region" description="Basic residues" evidence="1">
    <location>
        <begin position="59"/>
        <end position="69"/>
    </location>
</feature>
<protein>
    <submittedName>
        <fullName evidence="2">Uncharacterized protein</fullName>
    </submittedName>
</protein>
<sequence length="164" mass="18274">MIPDLGMKSRSSSPPNYAQLNKSAPVHVQIQKPKLLPFVVELSRVQKRKHSTDSTKANRTVRGKAKPHHTPTFGQNDKQEEPSSVNQQMQERMQPGAEWKSVESASPSSAFSGHTANRESEGKAKASNWTSEDRETDAPTQSTNKNGTSHESFDKFQKELDWTG</sequence>
<dbReference type="EMBL" id="BEZZ01001224">
    <property type="protein sequence ID" value="GCC38658.1"/>
    <property type="molecule type" value="Genomic_DNA"/>
</dbReference>
<name>A0A401T7P6_CHIPU</name>